<name>A0AAV4WG97_9ARAC</name>
<comment type="caution">
    <text evidence="1">The sequence shown here is derived from an EMBL/GenBank/DDBJ whole genome shotgun (WGS) entry which is preliminary data.</text>
</comment>
<evidence type="ECO:0000313" key="1">
    <source>
        <dbReference type="EMBL" id="GIY81865.1"/>
    </source>
</evidence>
<gene>
    <name evidence="1" type="ORF">CDAR_43091</name>
</gene>
<proteinExistence type="predicted"/>
<dbReference type="Proteomes" id="UP001054837">
    <property type="component" value="Unassembled WGS sequence"/>
</dbReference>
<evidence type="ECO:0000313" key="2">
    <source>
        <dbReference type="Proteomes" id="UP001054837"/>
    </source>
</evidence>
<sequence>MTPKQWRVNKNTIDFAIGWPEEQLEDVSFKEENGEGSGYKDTAEFLVTLSDINGGTIIHLLLIVFRATAAGGVCAMG</sequence>
<organism evidence="1 2">
    <name type="scientific">Caerostris darwini</name>
    <dbReference type="NCBI Taxonomy" id="1538125"/>
    <lineage>
        <taxon>Eukaryota</taxon>
        <taxon>Metazoa</taxon>
        <taxon>Ecdysozoa</taxon>
        <taxon>Arthropoda</taxon>
        <taxon>Chelicerata</taxon>
        <taxon>Arachnida</taxon>
        <taxon>Araneae</taxon>
        <taxon>Araneomorphae</taxon>
        <taxon>Entelegynae</taxon>
        <taxon>Araneoidea</taxon>
        <taxon>Araneidae</taxon>
        <taxon>Caerostris</taxon>
    </lineage>
</organism>
<dbReference type="EMBL" id="BPLQ01014670">
    <property type="protein sequence ID" value="GIY81865.1"/>
    <property type="molecule type" value="Genomic_DNA"/>
</dbReference>
<accession>A0AAV4WG97</accession>
<reference evidence="1 2" key="1">
    <citation type="submission" date="2021-06" db="EMBL/GenBank/DDBJ databases">
        <title>Caerostris darwini draft genome.</title>
        <authorList>
            <person name="Kono N."/>
            <person name="Arakawa K."/>
        </authorList>
    </citation>
    <scope>NUCLEOTIDE SEQUENCE [LARGE SCALE GENOMIC DNA]</scope>
</reference>
<keyword evidence="2" id="KW-1185">Reference proteome</keyword>
<protein>
    <submittedName>
        <fullName evidence="1">Uncharacterized protein</fullName>
    </submittedName>
</protein>
<dbReference type="AlphaFoldDB" id="A0AAV4WG97"/>